<organism evidence="2 3">
    <name type="scientific">Trichonephila clavipes</name>
    <name type="common">Golden silk orbweaver</name>
    <name type="synonym">Nephila clavipes</name>
    <dbReference type="NCBI Taxonomy" id="2585209"/>
    <lineage>
        <taxon>Eukaryota</taxon>
        <taxon>Metazoa</taxon>
        <taxon>Ecdysozoa</taxon>
        <taxon>Arthropoda</taxon>
        <taxon>Chelicerata</taxon>
        <taxon>Arachnida</taxon>
        <taxon>Araneae</taxon>
        <taxon>Araneomorphae</taxon>
        <taxon>Entelegynae</taxon>
        <taxon>Araneoidea</taxon>
        <taxon>Nephilidae</taxon>
        <taxon>Trichonephila</taxon>
    </lineage>
</organism>
<evidence type="ECO:0000313" key="2">
    <source>
        <dbReference type="EMBL" id="GFY31150.1"/>
    </source>
</evidence>
<comment type="caution">
    <text evidence="2">The sequence shown here is derived from an EMBL/GenBank/DDBJ whole genome shotgun (WGS) entry which is preliminary data.</text>
</comment>
<gene>
    <name evidence="2" type="primary">NCL1_35029</name>
    <name evidence="2" type="ORF">TNCV_4360571</name>
</gene>
<feature type="compositionally biased region" description="Basic and acidic residues" evidence="1">
    <location>
        <begin position="30"/>
        <end position="39"/>
    </location>
</feature>
<reference evidence="2" key="1">
    <citation type="submission" date="2020-08" db="EMBL/GenBank/DDBJ databases">
        <title>Multicomponent nature underlies the extraordinary mechanical properties of spider dragline silk.</title>
        <authorList>
            <person name="Kono N."/>
            <person name="Nakamura H."/>
            <person name="Mori M."/>
            <person name="Yoshida Y."/>
            <person name="Ohtoshi R."/>
            <person name="Malay A.D."/>
            <person name="Moran D.A.P."/>
            <person name="Tomita M."/>
            <person name="Numata K."/>
            <person name="Arakawa K."/>
        </authorList>
    </citation>
    <scope>NUCLEOTIDE SEQUENCE</scope>
</reference>
<dbReference type="AlphaFoldDB" id="A0A8X6WAJ3"/>
<protein>
    <submittedName>
        <fullName evidence="2">Uncharacterized protein</fullName>
    </submittedName>
</protein>
<dbReference type="EMBL" id="BMAU01021396">
    <property type="protein sequence ID" value="GFY31150.1"/>
    <property type="molecule type" value="Genomic_DNA"/>
</dbReference>
<keyword evidence="3" id="KW-1185">Reference proteome</keyword>
<feature type="region of interest" description="Disordered" evidence="1">
    <location>
        <begin position="30"/>
        <end position="72"/>
    </location>
</feature>
<sequence length="97" mass="11127">MKTAGWSTRRVAGQVDRSECAVRNCREQWTREGTHERKTGPGTTRRKKDRAASTCEPPSDSFNDTSRRRRSQLFHKEFPDTLQKQILNPSALSVHSL</sequence>
<name>A0A8X6WAJ3_TRICX</name>
<proteinExistence type="predicted"/>
<evidence type="ECO:0000256" key="1">
    <source>
        <dbReference type="SAM" id="MobiDB-lite"/>
    </source>
</evidence>
<accession>A0A8X6WAJ3</accession>
<dbReference type="Proteomes" id="UP000887159">
    <property type="component" value="Unassembled WGS sequence"/>
</dbReference>
<evidence type="ECO:0000313" key="3">
    <source>
        <dbReference type="Proteomes" id="UP000887159"/>
    </source>
</evidence>